<dbReference type="EMBL" id="CP024848">
    <property type="protein sequence ID" value="AXI09135.1"/>
    <property type="molecule type" value="Genomic_DNA"/>
</dbReference>
<dbReference type="Pfam" id="PF14035">
    <property type="entry name" value="YlzJ"/>
    <property type="match status" value="1"/>
</dbReference>
<name>A0A345PGK5_9BACI</name>
<dbReference type="RefSeq" id="WP_114916428.1">
    <property type="nucleotide sequence ID" value="NZ_CP024848.1"/>
</dbReference>
<proteinExistence type="predicted"/>
<reference evidence="2" key="1">
    <citation type="submission" date="2017-11" db="EMBL/GenBank/DDBJ databases">
        <authorList>
            <person name="Zhu W."/>
        </authorList>
    </citation>
    <scope>NUCLEOTIDE SEQUENCE [LARGE SCALE GENOMIC DNA]</scope>
    <source>
        <strain evidence="2">160</strain>
    </source>
</reference>
<gene>
    <name evidence="1" type="ORF">CUC15_09440</name>
</gene>
<dbReference type="KEGG" id="ocn:CUC15_09440"/>
<sequence length="68" mass="7781">MILYTPLAITDIYPDISNTFENRTYIEYEGKLIAVDKNTDGSYQMIQLLSTDPQDFLNDNYAPGTIIK</sequence>
<keyword evidence="2" id="KW-1185">Reference proteome</keyword>
<evidence type="ECO:0000313" key="1">
    <source>
        <dbReference type="EMBL" id="AXI09135.1"/>
    </source>
</evidence>
<dbReference type="OrthoDB" id="1683573at2"/>
<accession>A0A345PGK5</accession>
<dbReference type="AlphaFoldDB" id="A0A345PGK5"/>
<protein>
    <submittedName>
        <fullName evidence="1">Uncharacterized protein</fullName>
    </submittedName>
</protein>
<evidence type="ECO:0000313" key="2">
    <source>
        <dbReference type="Proteomes" id="UP000253908"/>
    </source>
</evidence>
<dbReference type="InterPro" id="IPR025619">
    <property type="entry name" value="YlzJ"/>
</dbReference>
<organism evidence="1 2">
    <name type="scientific">Oceanobacillus zhaokaii</name>
    <dbReference type="NCBI Taxonomy" id="2052660"/>
    <lineage>
        <taxon>Bacteria</taxon>
        <taxon>Bacillati</taxon>
        <taxon>Bacillota</taxon>
        <taxon>Bacilli</taxon>
        <taxon>Bacillales</taxon>
        <taxon>Bacillaceae</taxon>
        <taxon>Oceanobacillus</taxon>
    </lineage>
</organism>
<dbReference type="Proteomes" id="UP000253908">
    <property type="component" value="Chromosome"/>
</dbReference>